<feature type="repeat" description="ANK" evidence="3">
    <location>
        <begin position="774"/>
        <end position="806"/>
    </location>
</feature>
<gene>
    <name evidence="5" type="ORF">P5673_023053</name>
</gene>
<feature type="repeat" description="ANK" evidence="3">
    <location>
        <begin position="1435"/>
        <end position="1468"/>
    </location>
</feature>
<dbReference type="EMBL" id="JARQWQ010000063">
    <property type="protein sequence ID" value="KAK2555409.1"/>
    <property type="molecule type" value="Genomic_DNA"/>
</dbReference>
<evidence type="ECO:0000256" key="3">
    <source>
        <dbReference type="PROSITE-ProRule" id="PRU00023"/>
    </source>
</evidence>
<dbReference type="PROSITE" id="PS50297">
    <property type="entry name" value="ANK_REP_REGION"/>
    <property type="match status" value="9"/>
</dbReference>
<keyword evidence="1" id="KW-0677">Repeat</keyword>
<keyword evidence="2 3" id="KW-0040">ANK repeat</keyword>
<dbReference type="SMART" id="SM00248">
    <property type="entry name" value="ANK"/>
    <property type="match status" value="23"/>
</dbReference>
<name>A0AAD9UZ68_ACRCE</name>
<sequence>MSNRPRLLRKQSSLAILVEQERETCESASRPPSEGDIQGREEDAEAIEEDARDSEENLQPDDLRAVDERDLNGENGFVDSEGGDTDAAASSGDENEGLEIAPASSRKSLSVSQSSRKGGQDELASPPRLSRRLMSMKRRGKVIPLVELTEEFEFYAGDVLTVRGEDNDFYVCRVLDDVVESADKFGVAWFNRLADNLYEPSFDDVCYMDSVITRVTLSEVEPEKFAISKPHIKQTKKLLKEALVAERGEEDVLLDGVSESEEADEEEEEEEEEEEPPAKRTRRRSKASTSSPAKKGRKKGAATTTKSPGRKRKAAGSKPPKAKKTKEVKAKKEKPRPAGVLIPNENIELLEKDPTFETREDHSLMPVKWATKAVILNDVEMLKDAIEKRDIVASVCSAQSSKERKTDDINLQQMQCFFFPQVHWPRSPEIQLGAIHYALLNENHEAIKLLLREFHGPKNEQHKRCSEPTVSLDRMDTGTYNFYTFGHAVRELHASRGSREGNSAFLEDEIKFGERDYEIESLLQFCFTKGVSLETVQTLMNEISSLGESTLHEQEQTGLEHVWMAIRHGNRKLAGYFVSKGVEKHGFGFNFLHKEVLLNDNEKLSNFRSPSAKKKPLENQNILPIHAACINPNGDYLRTLLNSVPEHSIADREGFKPMHYAAACEGAGPLKILLARGADPNDPGPKGITPLMIACKHGRDEIVEELLTIGNEDVDDAMEDEEENKPKVSMDIKNKHTKAAIHYAAKNGHLSTIRLLVAAGAQVDLQTGSYRGKWNKTALMYAVKNGHSAVAAYLLRIGVNPCSVDTSGNTPIHYAAAYGWLHCLKMLIKAGADPNAANQWKVTPLAIALMKDHMPCADYLLSLESVDVNFPDDCGRTLLCQKLRCSTLDEKLLENATFLVEKKGADVNKADIEQWTPLHYLAANSVYEEQPWDSVLHWSPPPVLKMPLADASCRLAQLFISAGANPDALNKEGQTPIMVAIMQNNFPLIETLLECGANGSVGKTSNGSQVLHVQAEKADELDLSNLYPDAHVVLTGNTEEQTEQKQKHLKSLVMRASNEMMEKLIGGGAEINCIRDDGLTPLMLALSKGNMDQFSMLLDHDADPCIGLDKTGRNILHLLASKCTGHADLRVYMKVILKKIVPENLPKMANLMDNNGFTPFLQACETIAWSPPNEESNEFVKGFIKKQRIWIDQDEGGSSSMNADDPSQETTESPDDYGNTGLFTCLHFFVYDSWNIYPFLELVLEYVKEIKSIVNAYDCHGRMPLHLAVKWGNTKAAKLLINNGADVNVPSLNQKDDRQATPLILSSRPSGVCLLTLNDLLAANADPNIADNSNSTPLKLCKSLLEAGADVNSSDEQKRRPLHYAVNSTTGDFETLTEVEDLLIKYGADTTALDLHNRHDEYSMTDPISVVGLLCEAMTEQGKDLKTQLNHKDNFGQTPLHRAALRGATICALNLIQQKGASLEMKDNDGNTPLSLALREGHDGCAMMFMQSKAPASCLVITPLTPDDWKNYEEEKKKSLWVWKNVLSLSEPKPDVRAAFRVVIDNNWQGIAYLMLEVSGLDFLEAIQATLESNKLDLTWALLRKQRKDLTLQGIAKHLVERGVPAGAVDSQGATPLHYAACNHNLAFCRFLWERSPSSVDLADNDGVTPFAAVFSNTESGMITLVEFFVSPSTCHIKNLDMCYTVQCGGNIQSQDSTTPLIEAVVSNNEKVVSDLLKHGASVNFPNRNGRTPIMEAVRDNLMDMVKVLIYATDDRSVWKSKETTQVDLTLQDKSGNSVIHLCVQNREYGSAENVTLLNFLAGFDAPLTLRDTDGHTPLYYAKQQGSGVMAKALMELLGEAAAKEDTEEPMEFDSGFNFTSVDAEYWDSLVTDPRMDSEKILKEAKEQEKLANDGDAKVMVDSAFRMEGGGEVYVDPATGMPYDILMSKVDVKYGMFGLNNFYKMQVSVAKVLYFRIAKRFVKQPKKYALVYPERNPENKRKQMKEVLKPFDLTKGPISHLSEGMQSFMKAIVSVYP</sequence>
<feature type="repeat" description="ANK" evidence="3">
    <location>
        <begin position="1077"/>
        <end position="1103"/>
    </location>
</feature>
<feature type="repeat" description="ANK" evidence="3">
    <location>
        <begin position="1696"/>
        <end position="1728"/>
    </location>
</feature>
<evidence type="ECO:0000256" key="1">
    <source>
        <dbReference type="ARBA" id="ARBA00022737"/>
    </source>
</evidence>
<feature type="repeat" description="ANK" evidence="3">
    <location>
        <begin position="686"/>
        <end position="710"/>
    </location>
</feature>
<accession>A0AAD9UZ68</accession>
<evidence type="ECO:0000313" key="5">
    <source>
        <dbReference type="EMBL" id="KAK2555409.1"/>
    </source>
</evidence>
<proteinExistence type="predicted"/>
<evidence type="ECO:0000256" key="4">
    <source>
        <dbReference type="SAM" id="MobiDB-lite"/>
    </source>
</evidence>
<feature type="repeat" description="ANK" evidence="3">
    <location>
        <begin position="1260"/>
        <end position="1292"/>
    </location>
</feature>
<dbReference type="Pfam" id="PF13606">
    <property type="entry name" value="Ank_3"/>
    <property type="match status" value="2"/>
</dbReference>
<feature type="region of interest" description="Disordered" evidence="4">
    <location>
        <begin position="1194"/>
        <end position="1214"/>
    </location>
</feature>
<dbReference type="PROSITE" id="PS50088">
    <property type="entry name" value="ANK_REPEAT"/>
    <property type="match status" value="10"/>
</dbReference>
<feature type="repeat" description="ANK" evidence="3">
    <location>
        <begin position="653"/>
        <end position="685"/>
    </location>
</feature>
<protein>
    <submittedName>
        <fullName evidence="5">Poly [ADP-ribose] polymerase tankyrase</fullName>
    </submittedName>
</protein>
<feature type="repeat" description="ANK" evidence="3">
    <location>
        <begin position="807"/>
        <end position="839"/>
    </location>
</feature>
<evidence type="ECO:0000256" key="2">
    <source>
        <dbReference type="ARBA" id="ARBA00023043"/>
    </source>
</evidence>
<organism evidence="5 6">
    <name type="scientific">Acropora cervicornis</name>
    <name type="common">Staghorn coral</name>
    <dbReference type="NCBI Taxonomy" id="6130"/>
    <lineage>
        <taxon>Eukaryota</taxon>
        <taxon>Metazoa</taxon>
        <taxon>Cnidaria</taxon>
        <taxon>Anthozoa</taxon>
        <taxon>Hexacorallia</taxon>
        <taxon>Scleractinia</taxon>
        <taxon>Astrocoeniina</taxon>
        <taxon>Acroporidae</taxon>
        <taxon>Acropora</taxon>
    </lineage>
</organism>
<feature type="region of interest" description="Disordered" evidence="4">
    <location>
        <begin position="250"/>
        <end position="338"/>
    </location>
</feature>
<dbReference type="Pfam" id="PF13637">
    <property type="entry name" value="Ank_4"/>
    <property type="match status" value="1"/>
</dbReference>
<reference evidence="5" key="1">
    <citation type="journal article" date="2023" name="G3 (Bethesda)">
        <title>Whole genome assembly and annotation of the endangered Caribbean coral Acropora cervicornis.</title>
        <authorList>
            <person name="Selwyn J.D."/>
            <person name="Vollmer S.V."/>
        </authorList>
    </citation>
    <scope>NUCLEOTIDE SEQUENCE</scope>
    <source>
        <strain evidence="5">K2</strain>
    </source>
</reference>
<feature type="compositionally biased region" description="Acidic residues" evidence="4">
    <location>
        <begin position="250"/>
        <end position="275"/>
    </location>
</feature>
<dbReference type="PANTHER" id="PTHR24198:SF165">
    <property type="entry name" value="ANKYRIN REPEAT-CONTAINING PROTEIN-RELATED"/>
    <property type="match status" value="1"/>
</dbReference>
<dbReference type="SUPFAM" id="SSF142921">
    <property type="entry name" value="WGR domain-like"/>
    <property type="match status" value="1"/>
</dbReference>
<dbReference type="Proteomes" id="UP001249851">
    <property type="component" value="Unassembled WGS sequence"/>
</dbReference>
<dbReference type="PRINTS" id="PR01415">
    <property type="entry name" value="ANKYRIN"/>
</dbReference>
<dbReference type="InterPro" id="IPR002110">
    <property type="entry name" value="Ankyrin_rpt"/>
</dbReference>
<dbReference type="Pfam" id="PF12796">
    <property type="entry name" value="Ank_2"/>
    <property type="match status" value="3"/>
</dbReference>
<dbReference type="Pfam" id="PF13857">
    <property type="entry name" value="Ank_5"/>
    <property type="match status" value="1"/>
</dbReference>
<dbReference type="Gene3D" id="1.25.40.20">
    <property type="entry name" value="Ankyrin repeat-containing domain"/>
    <property type="match status" value="9"/>
</dbReference>
<dbReference type="Pfam" id="PF00023">
    <property type="entry name" value="Ank"/>
    <property type="match status" value="2"/>
</dbReference>
<dbReference type="InterPro" id="IPR036770">
    <property type="entry name" value="Ankyrin_rpt-contain_sf"/>
</dbReference>
<feature type="repeat" description="ANK" evidence="3">
    <location>
        <begin position="736"/>
        <end position="768"/>
    </location>
</feature>
<feature type="compositionally biased region" description="Acidic residues" evidence="4">
    <location>
        <begin position="42"/>
        <end position="59"/>
    </location>
</feature>
<evidence type="ECO:0000313" key="6">
    <source>
        <dbReference type="Proteomes" id="UP001249851"/>
    </source>
</evidence>
<feature type="compositionally biased region" description="Basic residues" evidence="4">
    <location>
        <begin position="308"/>
        <end position="324"/>
    </location>
</feature>
<dbReference type="InterPro" id="IPR036930">
    <property type="entry name" value="WGR_dom_sf"/>
</dbReference>
<reference evidence="5" key="2">
    <citation type="journal article" date="2023" name="Science">
        <title>Genomic signatures of disease resistance in endangered staghorn corals.</title>
        <authorList>
            <person name="Vollmer S.V."/>
            <person name="Selwyn J.D."/>
            <person name="Despard B.A."/>
            <person name="Roesel C.L."/>
        </authorList>
    </citation>
    <scope>NUCLEOTIDE SEQUENCE</scope>
    <source>
        <strain evidence="5">K2</strain>
    </source>
</reference>
<dbReference type="SUPFAM" id="SSF48403">
    <property type="entry name" value="Ankyrin repeat"/>
    <property type="match status" value="6"/>
</dbReference>
<feature type="repeat" description="ANK" evidence="3">
    <location>
        <begin position="972"/>
        <end position="1004"/>
    </location>
</feature>
<keyword evidence="6" id="KW-1185">Reference proteome</keyword>
<comment type="caution">
    <text evidence="5">The sequence shown here is derived from an EMBL/GenBank/DDBJ whole genome shotgun (WGS) entry which is preliminary data.</text>
</comment>
<dbReference type="PANTHER" id="PTHR24198">
    <property type="entry name" value="ANKYRIN REPEAT AND PROTEIN KINASE DOMAIN-CONTAINING PROTEIN"/>
    <property type="match status" value="1"/>
</dbReference>
<feature type="region of interest" description="Disordered" evidence="4">
    <location>
        <begin position="20"/>
        <end position="131"/>
    </location>
</feature>
<feature type="compositionally biased region" description="Basic and acidic residues" evidence="4">
    <location>
        <begin position="61"/>
        <end position="72"/>
    </location>
</feature>
<feature type="compositionally biased region" description="Low complexity" evidence="4">
    <location>
        <begin position="104"/>
        <end position="115"/>
    </location>
</feature>